<protein>
    <submittedName>
        <fullName evidence="1">Uncharacterized protein</fullName>
    </submittedName>
</protein>
<organism evidence="1 2">
    <name type="scientific">Rhizophagus clarus</name>
    <dbReference type="NCBI Taxonomy" id="94130"/>
    <lineage>
        <taxon>Eukaryota</taxon>
        <taxon>Fungi</taxon>
        <taxon>Fungi incertae sedis</taxon>
        <taxon>Mucoromycota</taxon>
        <taxon>Glomeromycotina</taxon>
        <taxon>Glomeromycetes</taxon>
        <taxon>Glomerales</taxon>
        <taxon>Glomeraceae</taxon>
        <taxon>Rhizophagus</taxon>
    </lineage>
</organism>
<comment type="caution">
    <text evidence="1">The sequence shown here is derived from an EMBL/GenBank/DDBJ whole genome shotgun (WGS) entry which is preliminary data.</text>
</comment>
<accession>A0A8H3KYK4</accession>
<dbReference type="EMBL" id="BLAL01000016">
    <property type="protein sequence ID" value="GES75421.1"/>
    <property type="molecule type" value="Genomic_DNA"/>
</dbReference>
<evidence type="ECO:0000313" key="1">
    <source>
        <dbReference type="EMBL" id="GES75421.1"/>
    </source>
</evidence>
<gene>
    <name evidence="1" type="ORF">RCL2_000285800</name>
</gene>
<evidence type="ECO:0000313" key="2">
    <source>
        <dbReference type="Proteomes" id="UP000615446"/>
    </source>
</evidence>
<dbReference type="AlphaFoldDB" id="A0A8H3KYK4"/>
<dbReference type="Proteomes" id="UP000615446">
    <property type="component" value="Unassembled WGS sequence"/>
</dbReference>
<proteinExistence type="predicted"/>
<reference evidence="1" key="1">
    <citation type="submission" date="2019-10" db="EMBL/GenBank/DDBJ databases">
        <title>Conservation and host-specific expression of non-tandemly repeated heterogenous ribosome RNA gene in arbuscular mycorrhizal fungi.</title>
        <authorList>
            <person name="Maeda T."/>
            <person name="Kobayashi Y."/>
            <person name="Nakagawa T."/>
            <person name="Ezawa T."/>
            <person name="Yamaguchi K."/>
            <person name="Bino T."/>
            <person name="Nishimoto Y."/>
            <person name="Shigenobu S."/>
            <person name="Kawaguchi M."/>
        </authorList>
    </citation>
    <scope>NUCLEOTIDE SEQUENCE</scope>
    <source>
        <strain evidence="1">HR1</strain>
    </source>
</reference>
<sequence length="118" mass="13560">MFVHLQTNIQHFKDLGRRITRFTKVKVVNFSIATSLWNFGHCSDVTWEEAEDKGDEIYFEASLPDLNSYNLEEDGTNNIVGIYNGILMSMKYWIIDSETKKEVKGIGIDKFISCVPTC</sequence>
<name>A0A8H3KYK4_9GLOM</name>